<dbReference type="Proteomes" id="UP001175000">
    <property type="component" value="Unassembled WGS sequence"/>
</dbReference>
<keyword evidence="2" id="KW-0472">Membrane</keyword>
<organism evidence="3 4">
    <name type="scientific">Immersiella caudata</name>
    <dbReference type="NCBI Taxonomy" id="314043"/>
    <lineage>
        <taxon>Eukaryota</taxon>
        <taxon>Fungi</taxon>
        <taxon>Dikarya</taxon>
        <taxon>Ascomycota</taxon>
        <taxon>Pezizomycotina</taxon>
        <taxon>Sordariomycetes</taxon>
        <taxon>Sordariomycetidae</taxon>
        <taxon>Sordariales</taxon>
        <taxon>Lasiosphaeriaceae</taxon>
        <taxon>Immersiella</taxon>
    </lineage>
</organism>
<name>A0AA39WQJ5_9PEZI</name>
<keyword evidence="2" id="KW-1133">Transmembrane helix</keyword>
<dbReference type="EMBL" id="JAULSU010000004">
    <property type="protein sequence ID" value="KAK0619757.1"/>
    <property type="molecule type" value="Genomic_DNA"/>
</dbReference>
<protein>
    <submittedName>
        <fullName evidence="3">Uncharacterized protein</fullName>
    </submittedName>
</protein>
<proteinExistence type="predicted"/>
<comment type="caution">
    <text evidence="3">The sequence shown here is derived from an EMBL/GenBank/DDBJ whole genome shotgun (WGS) entry which is preliminary data.</text>
</comment>
<sequence length="130" mass="14585">MNRTEIPQTGQPDYTPDGIFGPWVLALIIPMALVLCGNQCLALWVTRNAKPVPAPDDYDSRRTPRHSKKPKMKVNTSPVQSPYRRDIDVDVTLVKRVPKVGGHANKLLIPGSFALQGKHVKSGFWQTRTW</sequence>
<evidence type="ECO:0000256" key="1">
    <source>
        <dbReference type="SAM" id="MobiDB-lite"/>
    </source>
</evidence>
<accession>A0AA39WQJ5</accession>
<keyword evidence="4" id="KW-1185">Reference proteome</keyword>
<reference evidence="3" key="1">
    <citation type="submission" date="2023-06" db="EMBL/GenBank/DDBJ databases">
        <title>Genome-scale phylogeny and comparative genomics of the fungal order Sordariales.</title>
        <authorList>
            <consortium name="Lawrence Berkeley National Laboratory"/>
            <person name="Hensen N."/>
            <person name="Bonometti L."/>
            <person name="Westerberg I."/>
            <person name="Brannstrom I.O."/>
            <person name="Guillou S."/>
            <person name="Cros-Aarteil S."/>
            <person name="Calhoun S."/>
            <person name="Haridas S."/>
            <person name="Kuo A."/>
            <person name="Mondo S."/>
            <person name="Pangilinan J."/>
            <person name="Riley R."/>
            <person name="Labutti K."/>
            <person name="Andreopoulos B."/>
            <person name="Lipzen A."/>
            <person name="Chen C."/>
            <person name="Yanf M."/>
            <person name="Daum C."/>
            <person name="Ng V."/>
            <person name="Clum A."/>
            <person name="Steindorff A."/>
            <person name="Ohm R."/>
            <person name="Martin F."/>
            <person name="Silar P."/>
            <person name="Natvig D."/>
            <person name="Lalanne C."/>
            <person name="Gautier V."/>
            <person name="Ament-Velasquez S.L."/>
            <person name="Kruys A."/>
            <person name="Hutchinson M.I."/>
            <person name="Powell A.J."/>
            <person name="Barry K."/>
            <person name="Miller A.N."/>
            <person name="Grigoriev I.V."/>
            <person name="Debuchy R."/>
            <person name="Gladieux P."/>
            <person name="Thoren M.H."/>
            <person name="Johannesson H."/>
        </authorList>
    </citation>
    <scope>NUCLEOTIDE SEQUENCE</scope>
    <source>
        <strain evidence="3">CBS 606.72</strain>
    </source>
</reference>
<keyword evidence="2" id="KW-0812">Transmembrane</keyword>
<evidence type="ECO:0000313" key="3">
    <source>
        <dbReference type="EMBL" id="KAK0619757.1"/>
    </source>
</evidence>
<evidence type="ECO:0000313" key="4">
    <source>
        <dbReference type="Proteomes" id="UP001175000"/>
    </source>
</evidence>
<evidence type="ECO:0000256" key="2">
    <source>
        <dbReference type="SAM" id="Phobius"/>
    </source>
</evidence>
<dbReference type="AlphaFoldDB" id="A0AA39WQJ5"/>
<feature type="region of interest" description="Disordered" evidence="1">
    <location>
        <begin position="50"/>
        <end position="79"/>
    </location>
</feature>
<gene>
    <name evidence="3" type="ORF">B0T14DRAFT_496425</name>
</gene>
<feature type="transmembrane region" description="Helical" evidence="2">
    <location>
        <begin position="20"/>
        <end position="45"/>
    </location>
</feature>
<feature type="compositionally biased region" description="Basic residues" evidence="1">
    <location>
        <begin position="63"/>
        <end position="72"/>
    </location>
</feature>